<dbReference type="Proteomes" id="UP000627369">
    <property type="component" value="Unassembled WGS sequence"/>
</dbReference>
<dbReference type="InterPro" id="IPR002173">
    <property type="entry name" value="Carboh/pur_kinase_PfkB_CS"/>
</dbReference>
<organism evidence="5 6">
    <name type="scientific">Promicromonospora soli</name>
    <dbReference type="NCBI Taxonomy" id="2035533"/>
    <lineage>
        <taxon>Bacteria</taxon>
        <taxon>Bacillati</taxon>
        <taxon>Actinomycetota</taxon>
        <taxon>Actinomycetes</taxon>
        <taxon>Micrococcales</taxon>
        <taxon>Promicromonosporaceae</taxon>
        <taxon>Promicromonospora</taxon>
    </lineage>
</organism>
<evidence type="ECO:0000256" key="1">
    <source>
        <dbReference type="ARBA" id="ARBA00022679"/>
    </source>
</evidence>
<protein>
    <submittedName>
        <fullName evidence="5">Carbohydrate kinase</fullName>
    </submittedName>
</protein>
<feature type="compositionally biased region" description="Basic and acidic residues" evidence="3">
    <location>
        <begin position="29"/>
        <end position="47"/>
    </location>
</feature>
<evidence type="ECO:0000256" key="3">
    <source>
        <dbReference type="SAM" id="MobiDB-lite"/>
    </source>
</evidence>
<dbReference type="EMBL" id="BNAS01000001">
    <property type="protein sequence ID" value="GHH66372.1"/>
    <property type="molecule type" value="Genomic_DNA"/>
</dbReference>
<dbReference type="InterPro" id="IPR029056">
    <property type="entry name" value="Ribokinase-like"/>
</dbReference>
<keyword evidence="2 5" id="KW-0418">Kinase</keyword>
<dbReference type="Pfam" id="PF00294">
    <property type="entry name" value="PfkB"/>
    <property type="match status" value="2"/>
</dbReference>
<dbReference type="SUPFAM" id="SSF53613">
    <property type="entry name" value="Ribokinase-like"/>
    <property type="match status" value="1"/>
</dbReference>
<feature type="domain" description="Carbohydrate kinase PfkB" evidence="4">
    <location>
        <begin position="215"/>
        <end position="340"/>
    </location>
</feature>
<feature type="domain" description="Carbohydrate kinase PfkB" evidence="4">
    <location>
        <begin position="85"/>
        <end position="142"/>
    </location>
</feature>
<proteinExistence type="predicted"/>
<evidence type="ECO:0000256" key="2">
    <source>
        <dbReference type="ARBA" id="ARBA00022777"/>
    </source>
</evidence>
<dbReference type="RefSeq" id="WP_229872092.1">
    <property type="nucleotide sequence ID" value="NZ_BNAS01000001.1"/>
</dbReference>
<reference evidence="5" key="1">
    <citation type="journal article" date="2014" name="Int. J. Syst. Evol. Microbiol.">
        <title>Complete genome sequence of Corynebacterium casei LMG S-19264T (=DSM 44701T), isolated from a smear-ripened cheese.</title>
        <authorList>
            <consortium name="US DOE Joint Genome Institute (JGI-PGF)"/>
            <person name="Walter F."/>
            <person name="Albersmeier A."/>
            <person name="Kalinowski J."/>
            <person name="Ruckert C."/>
        </authorList>
    </citation>
    <scope>NUCLEOTIDE SEQUENCE</scope>
    <source>
        <strain evidence="5">CGMCC 4.7398</strain>
    </source>
</reference>
<evidence type="ECO:0000259" key="4">
    <source>
        <dbReference type="Pfam" id="PF00294"/>
    </source>
</evidence>
<reference evidence="5" key="2">
    <citation type="submission" date="2020-09" db="EMBL/GenBank/DDBJ databases">
        <authorList>
            <person name="Sun Q."/>
            <person name="Zhou Y."/>
        </authorList>
    </citation>
    <scope>NUCLEOTIDE SEQUENCE</scope>
    <source>
        <strain evidence="5">CGMCC 4.7398</strain>
    </source>
</reference>
<sequence length="368" mass="38063">MAIKRGAQDAPMGPAPTSLRPGALSPEVRGPEVRGPEVRASEARPEAHAPMGAQVDTLAVGQLFLDVVFAGLDRSPRPGQETWTADFGWGPGGIANMAIVSARLGASTAISAVVGDDPLSGLCAGLLEREGINTSGLHTVAGWALPVTASLGFDGDRALVTGGKPAPRDLGEILDADVRPRVAIVHVDDTTHDVVRPLVDRGTRVFADLGWDDSGAWDTTVLDGLDGCYAFVPNDGEAMAFTRTDTPEQALESLAARVPLSVVTLGARGVLALDSETGERVHVEPVAVDAVDVTGAGDVFVGALAVASLTDWTLRERIDFAALAAAITVSRPGGAATAPTRAGLVRWLDQHPSAADAARFAFLRDAVP</sequence>
<evidence type="ECO:0000313" key="6">
    <source>
        <dbReference type="Proteomes" id="UP000627369"/>
    </source>
</evidence>
<dbReference type="PROSITE" id="PS00584">
    <property type="entry name" value="PFKB_KINASES_2"/>
    <property type="match status" value="1"/>
</dbReference>
<evidence type="ECO:0000313" key="5">
    <source>
        <dbReference type="EMBL" id="GHH66372.1"/>
    </source>
</evidence>
<dbReference type="GO" id="GO:0016301">
    <property type="term" value="F:kinase activity"/>
    <property type="evidence" value="ECO:0007669"/>
    <property type="project" value="UniProtKB-KW"/>
</dbReference>
<feature type="region of interest" description="Disordered" evidence="3">
    <location>
        <begin position="1"/>
        <end position="48"/>
    </location>
</feature>
<keyword evidence="6" id="KW-1185">Reference proteome</keyword>
<dbReference type="AlphaFoldDB" id="A0A919FJ87"/>
<gene>
    <name evidence="5" type="ORF">GCM10017772_06210</name>
</gene>
<name>A0A919FJ87_9MICO</name>
<accession>A0A919FJ87</accession>
<dbReference type="Gene3D" id="3.40.1190.20">
    <property type="match status" value="1"/>
</dbReference>
<comment type="caution">
    <text evidence="5">The sequence shown here is derived from an EMBL/GenBank/DDBJ whole genome shotgun (WGS) entry which is preliminary data.</text>
</comment>
<dbReference type="PANTHER" id="PTHR10584">
    <property type="entry name" value="SUGAR KINASE"/>
    <property type="match status" value="1"/>
</dbReference>
<dbReference type="PANTHER" id="PTHR10584:SF166">
    <property type="entry name" value="RIBOKINASE"/>
    <property type="match status" value="1"/>
</dbReference>
<dbReference type="InterPro" id="IPR011611">
    <property type="entry name" value="PfkB_dom"/>
</dbReference>
<keyword evidence="1" id="KW-0808">Transferase</keyword>